<gene>
    <name evidence="3" type="ORF">CLV93_10141</name>
    <name evidence="2" type="ORF">JCM18694_38770</name>
</gene>
<proteinExistence type="predicted"/>
<evidence type="ECO:0000313" key="2">
    <source>
        <dbReference type="EMBL" id="GET23631.1"/>
    </source>
</evidence>
<dbReference type="GO" id="GO:0015627">
    <property type="term" value="C:type II protein secretion system complex"/>
    <property type="evidence" value="ECO:0007669"/>
    <property type="project" value="TreeGrafter"/>
</dbReference>
<dbReference type="EMBL" id="BLAU01000001">
    <property type="protein sequence ID" value="GET23631.1"/>
    <property type="molecule type" value="Genomic_DNA"/>
</dbReference>
<keyword evidence="5" id="KW-1185">Reference proteome</keyword>
<dbReference type="InterPro" id="IPR010994">
    <property type="entry name" value="RuvA_2-like"/>
</dbReference>
<dbReference type="OrthoDB" id="981124at2"/>
<accession>A0A2P8CJE8</accession>
<dbReference type="InterPro" id="IPR051675">
    <property type="entry name" value="Endo/Exo/Phosphatase_dom_1"/>
</dbReference>
<comment type="caution">
    <text evidence="3">The sequence shown here is derived from an EMBL/GenBank/DDBJ whole genome shotgun (WGS) entry which is preliminary data.</text>
</comment>
<organism evidence="3 4">
    <name type="scientific">Prolixibacter denitrificans</name>
    <dbReference type="NCBI Taxonomy" id="1541063"/>
    <lineage>
        <taxon>Bacteria</taxon>
        <taxon>Pseudomonadati</taxon>
        <taxon>Bacteroidota</taxon>
        <taxon>Bacteroidia</taxon>
        <taxon>Marinilabiliales</taxon>
        <taxon>Prolixibacteraceae</taxon>
        <taxon>Prolixibacter</taxon>
    </lineage>
</organism>
<dbReference type="EMBL" id="PYGC01000001">
    <property type="protein sequence ID" value="PSK85089.1"/>
    <property type="molecule type" value="Genomic_DNA"/>
</dbReference>
<sequence>MKFPFLRTYFSFSKREKNGVLILLAILLVMVAINLLLPVIVSSPKYDFTEWEQQVTAYQEKRDSLLREKYRLHPVPFDPNKVSRKELLAMGIAEKPASNWANYLRKGGHFRKPEDIGKIYGLPDSVSEKLIPFVRMKEDATPRAIKSTEVKPVRTLVASAKSEVRAAVPVKKKVIPVLDLNSADSVSLEKLPGIGPVLAGRIVKYRRLLGGYYSVGQLREVYGLRPEHYDRAVPYLKVTADSVRSIQINFASLGDLARHPYINYREAKAVVNRREKEGKIKGFEALDDIFLPEKVEKLQPYIIFAP</sequence>
<dbReference type="AlphaFoldDB" id="A0A2P8CJE8"/>
<feature type="transmembrane region" description="Helical" evidence="1">
    <location>
        <begin position="20"/>
        <end position="41"/>
    </location>
</feature>
<dbReference type="Proteomes" id="UP000240621">
    <property type="component" value="Unassembled WGS sequence"/>
</dbReference>
<reference evidence="2 5" key="2">
    <citation type="submission" date="2019-10" db="EMBL/GenBank/DDBJ databases">
        <title>Prolixibacter strains distinguished by the presence of nitrate reductase genes were adept at nitrate-dependent anaerobic corrosion of metallic iron and carbon steel.</title>
        <authorList>
            <person name="Iino T."/>
            <person name="Shono N."/>
            <person name="Ito K."/>
            <person name="Nakamura R."/>
            <person name="Sueoka K."/>
            <person name="Harayama S."/>
            <person name="Ohkuma M."/>
        </authorList>
    </citation>
    <scope>NUCLEOTIDE SEQUENCE [LARGE SCALE GENOMIC DNA]</scope>
    <source>
        <strain evidence="2 5">MIC1-1</strain>
    </source>
</reference>
<dbReference type="PANTHER" id="PTHR21180:SF32">
    <property type="entry name" value="ENDONUCLEASE_EXONUCLEASE_PHOSPHATASE FAMILY DOMAIN-CONTAINING PROTEIN 1"/>
    <property type="match status" value="1"/>
</dbReference>
<dbReference type="SUPFAM" id="SSF47781">
    <property type="entry name" value="RuvA domain 2-like"/>
    <property type="match status" value="3"/>
</dbReference>
<evidence type="ECO:0000313" key="4">
    <source>
        <dbReference type="Proteomes" id="UP000240621"/>
    </source>
</evidence>
<dbReference type="PANTHER" id="PTHR21180">
    <property type="entry name" value="ENDONUCLEASE/EXONUCLEASE/PHOSPHATASE FAMILY DOMAIN-CONTAINING PROTEIN 1"/>
    <property type="match status" value="1"/>
</dbReference>
<dbReference type="RefSeq" id="WP_106540158.1">
    <property type="nucleotide sequence ID" value="NZ_BLAU01000001.1"/>
</dbReference>
<dbReference type="Gene3D" id="1.10.150.320">
    <property type="entry name" value="Photosystem II 12 kDa extrinsic protein"/>
    <property type="match status" value="1"/>
</dbReference>
<name>A0A2P8CJE8_9BACT</name>
<keyword evidence="1" id="KW-0812">Transmembrane</keyword>
<keyword evidence="1" id="KW-0472">Membrane</keyword>
<dbReference type="Pfam" id="PF12836">
    <property type="entry name" value="HHH_3"/>
    <property type="match status" value="1"/>
</dbReference>
<evidence type="ECO:0000256" key="1">
    <source>
        <dbReference type="SAM" id="Phobius"/>
    </source>
</evidence>
<dbReference type="GO" id="GO:0015628">
    <property type="term" value="P:protein secretion by the type II secretion system"/>
    <property type="evidence" value="ECO:0007669"/>
    <property type="project" value="TreeGrafter"/>
</dbReference>
<keyword evidence="1" id="KW-1133">Transmembrane helix</keyword>
<reference evidence="3 4" key="1">
    <citation type="submission" date="2018-03" db="EMBL/GenBank/DDBJ databases">
        <title>Genomic Encyclopedia of Archaeal and Bacterial Type Strains, Phase II (KMG-II): from individual species to whole genera.</title>
        <authorList>
            <person name="Goeker M."/>
        </authorList>
    </citation>
    <scope>NUCLEOTIDE SEQUENCE [LARGE SCALE GENOMIC DNA]</scope>
    <source>
        <strain evidence="3 4">DSM 27267</strain>
    </source>
</reference>
<dbReference type="Proteomes" id="UP000396862">
    <property type="component" value="Unassembled WGS sequence"/>
</dbReference>
<evidence type="ECO:0000313" key="5">
    <source>
        <dbReference type="Proteomes" id="UP000396862"/>
    </source>
</evidence>
<protein>
    <submittedName>
        <fullName evidence="2">Competence protein ComEA</fullName>
    </submittedName>
    <submittedName>
        <fullName evidence="3">Helix-hairpin-helix protein</fullName>
    </submittedName>
</protein>
<evidence type="ECO:0000313" key="3">
    <source>
        <dbReference type="EMBL" id="PSK85089.1"/>
    </source>
</evidence>